<dbReference type="InterPro" id="IPR002818">
    <property type="entry name" value="DJ-1/PfpI"/>
</dbReference>
<dbReference type="KEGG" id="fmg:HYN48_14735"/>
<reference evidence="4 5" key="1">
    <citation type="submission" date="2018-04" db="EMBL/GenBank/DDBJ databases">
        <title>Genome sequencing of Flavobacterium sp. HYN0048.</title>
        <authorList>
            <person name="Yi H."/>
            <person name="Baek C."/>
        </authorList>
    </citation>
    <scope>NUCLEOTIDE SEQUENCE [LARGE SCALE GENOMIC DNA]</scope>
    <source>
        <strain evidence="4 5">HYN0048</strain>
    </source>
</reference>
<keyword evidence="2" id="KW-0804">Transcription</keyword>
<dbReference type="SUPFAM" id="SSF46689">
    <property type="entry name" value="Homeodomain-like"/>
    <property type="match status" value="2"/>
</dbReference>
<accession>A0A2S0RIZ8</accession>
<dbReference type="GO" id="GO:0003700">
    <property type="term" value="F:DNA-binding transcription factor activity"/>
    <property type="evidence" value="ECO:0007669"/>
    <property type="project" value="InterPro"/>
</dbReference>
<sequence length="328" mass="37228">MKHLTLLVPDGQSKLSSIICTYKVFLKANAFWKNAHGSDRFVIQLAGISEEVEFYDGLFSVKPHVNISQIARTDLIIMSALNNHDYPGSIDRNKSMTDWVVKRYKEGAAVATMCTGAFLLASSGLLDGKSCSTHWAAEETFRQMFPKVNLQTNLLITDENGIYTNGGAFSFLNLILYLVEKYYDRETAILCSKMFQIEMDRNSQSPFMIFTGQKQHGDGMVQQAQAFIENHLQEKIVMEQLADRFAVGRRNFDRRFIKATGNTPVEYVQRVRIEAAKKAFETTRKTINEVMYEVGYSDVKAFRDVFRKITGMSPVSYREKYNSGSAVA</sequence>
<dbReference type="SUPFAM" id="SSF52317">
    <property type="entry name" value="Class I glutamine amidotransferase-like"/>
    <property type="match status" value="1"/>
</dbReference>
<dbReference type="Gene3D" id="3.40.50.880">
    <property type="match status" value="1"/>
</dbReference>
<evidence type="ECO:0000256" key="2">
    <source>
        <dbReference type="ARBA" id="ARBA00023163"/>
    </source>
</evidence>
<dbReference type="Pfam" id="PF01965">
    <property type="entry name" value="DJ-1_PfpI"/>
    <property type="match status" value="1"/>
</dbReference>
<dbReference type="OrthoDB" id="9803764at2"/>
<dbReference type="EMBL" id="CP028811">
    <property type="protein sequence ID" value="AWA31250.1"/>
    <property type="molecule type" value="Genomic_DNA"/>
</dbReference>
<evidence type="ECO:0000256" key="1">
    <source>
        <dbReference type="ARBA" id="ARBA00023015"/>
    </source>
</evidence>
<dbReference type="InterPro" id="IPR018060">
    <property type="entry name" value="HTH_AraC"/>
</dbReference>
<proteinExistence type="predicted"/>
<evidence type="ECO:0000259" key="3">
    <source>
        <dbReference type="PROSITE" id="PS01124"/>
    </source>
</evidence>
<keyword evidence="5" id="KW-1185">Reference proteome</keyword>
<evidence type="ECO:0000313" key="4">
    <source>
        <dbReference type="EMBL" id="AWA31250.1"/>
    </source>
</evidence>
<evidence type="ECO:0000313" key="5">
    <source>
        <dbReference type="Proteomes" id="UP000244193"/>
    </source>
</evidence>
<dbReference type="Pfam" id="PF12833">
    <property type="entry name" value="HTH_18"/>
    <property type="match status" value="1"/>
</dbReference>
<dbReference type="SMART" id="SM00342">
    <property type="entry name" value="HTH_ARAC"/>
    <property type="match status" value="1"/>
</dbReference>
<gene>
    <name evidence="4" type="ORF">HYN48_14735</name>
</gene>
<name>A0A2S0RIZ8_9FLAO</name>
<protein>
    <submittedName>
        <fullName evidence="4">AraC family transcriptional regulator</fullName>
    </submittedName>
</protein>
<dbReference type="AlphaFoldDB" id="A0A2S0RIZ8"/>
<dbReference type="GO" id="GO:0043565">
    <property type="term" value="F:sequence-specific DNA binding"/>
    <property type="evidence" value="ECO:0007669"/>
    <property type="project" value="InterPro"/>
</dbReference>
<dbReference type="PANTHER" id="PTHR43130:SF3">
    <property type="entry name" value="HTH-TYPE TRANSCRIPTIONAL REGULATOR RV1931C"/>
    <property type="match status" value="1"/>
</dbReference>
<dbReference type="RefSeq" id="WP_108373079.1">
    <property type="nucleotide sequence ID" value="NZ_CP028811.1"/>
</dbReference>
<feature type="domain" description="HTH araC/xylS-type" evidence="3">
    <location>
        <begin position="222"/>
        <end position="320"/>
    </location>
</feature>
<dbReference type="InterPro" id="IPR029062">
    <property type="entry name" value="Class_I_gatase-like"/>
</dbReference>
<organism evidence="4 5">
    <name type="scientific">Flavobacterium magnum</name>
    <dbReference type="NCBI Taxonomy" id="2162713"/>
    <lineage>
        <taxon>Bacteria</taxon>
        <taxon>Pseudomonadati</taxon>
        <taxon>Bacteroidota</taxon>
        <taxon>Flavobacteriia</taxon>
        <taxon>Flavobacteriales</taxon>
        <taxon>Flavobacteriaceae</taxon>
        <taxon>Flavobacterium</taxon>
    </lineage>
</organism>
<dbReference type="PROSITE" id="PS01124">
    <property type="entry name" value="HTH_ARAC_FAMILY_2"/>
    <property type="match status" value="1"/>
</dbReference>
<dbReference type="InterPro" id="IPR052158">
    <property type="entry name" value="INH-QAR"/>
</dbReference>
<dbReference type="Proteomes" id="UP000244193">
    <property type="component" value="Chromosome"/>
</dbReference>
<keyword evidence="1" id="KW-0805">Transcription regulation</keyword>
<dbReference type="Gene3D" id="1.10.10.60">
    <property type="entry name" value="Homeodomain-like"/>
    <property type="match status" value="2"/>
</dbReference>
<dbReference type="PANTHER" id="PTHR43130">
    <property type="entry name" value="ARAC-FAMILY TRANSCRIPTIONAL REGULATOR"/>
    <property type="match status" value="1"/>
</dbReference>
<dbReference type="InterPro" id="IPR009057">
    <property type="entry name" value="Homeodomain-like_sf"/>
</dbReference>